<sequence length="109" mass="12563">MGEFKKKTQLRLRKSSPERSTKRLKSRSARWGQSNLWEVGGNYRDRIGNGALRNVKVKNSLDTRTDLVNLKVAIMLFKKGGREKNRALWASQPDIRSSWTLAECLQLKC</sequence>
<dbReference type="Proteomes" id="UP000288216">
    <property type="component" value="Unassembled WGS sequence"/>
</dbReference>
<reference evidence="2 3" key="1">
    <citation type="journal article" date="2018" name="Nat. Ecol. Evol.">
        <title>Shark genomes provide insights into elasmobranch evolution and the origin of vertebrates.</title>
        <authorList>
            <person name="Hara Y"/>
            <person name="Yamaguchi K"/>
            <person name="Onimaru K"/>
            <person name="Kadota M"/>
            <person name="Koyanagi M"/>
            <person name="Keeley SD"/>
            <person name="Tatsumi K"/>
            <person name="Tanaka K"/>
            <person name="Motone F"/>
            <person name="Kageyama Y"/>
            <person name="Nozu R"/>
            <person name="Adachi N"/>
            <person name="Nishimura O"/>
            <person name="Nakagawa R"/>
            <person name="Tanegashima C"/>
            <person name="Kiyatake I"/>
            <person name="Matsumoto R"/>
            <person name="Murakumo K"/>
            <person name="Nishida K"/>
            <person name="Terakita A"/>
            <person name="Kuratani S"/>
            <person name="Sato K"/>
            <person name="Hyodo S Kuraku.S."/>
        </authorList>
    </citation>
    <scope>NUCLEOTIDE SEQUENCE [LARGE SCALE GENOMIC DNA]</scope>
</reference>
<dbReference type="AlphaFoldDB" id="A0A401P1J5"/>
<evidence type="ECO:0000313" key="3">
    <source>
        <dbReference type="Proteomes" id="UP000288216"/>
    </source>
</evidence>
<accession>A0A401P1J5</accession>
<feature type="region of interest" description="Disordered" evidence="1">
    <location>
        <begin position="1"/>
        <end position="27"/>
    </location>
</feature>
<evidence type="ECO:0000313" key="2">
    <source>
        <dbReference type="EMBL" id="GCB67015.1"/>
    </source>
</evidence>
<proteinExistence type="predicted"/>
<dbReference type="EMBL" id="BFAA01001542">
    <property type="protein sequence ID" value="GCB67015.1"/>
    <property type="molecule type" value="Genomic_DNA"/>
</dbReference>
<evidence type="ECO:0000256" key="1">
    <source>
        <dbReference type="SAM" id="MobiDB-lite"/>
    </source>
</evidence>
<gene>
    <name evidence="2" type="ORF">scyTo_0005065</name>
</gene>
<name>A0A401P1J5_SCYTO</name>
<organism evidence="2 3">
    <name type="scientific">Scyliorhinus torazame</name>
    <name type="common">Cloudy catshark</name>
    <name type="synonym">Catulus torazame</name>
    <dbReference type="NCBI Taxonomy" id="75743"/>
    <lineage>
        <taxon>Eukaryota</taxon>
        <taxon>Metazoa</taxon>
        <taxon>Chordata</taxon>
        <taxon>Craniata</taxon>
        <taxon>Vertebrata</taxon>
        <taxon>Chondrichthyes</taxon>
        <taxon>Elasmobranchii</taxon>
        <taxon>Galeomorphii</taxon>
        <taxon>Galeoidea</taxon>
        <taxon>Carcharhiniformes</taxon>
        <taxon>Scyliorhinidae</taxon>
        <taxon>Scyliorhinus</taxon>
    </lineage>
</organism>
<comment type="caution">
    <text evidence="2">The sequence shown here is derived from an EMBL/GenBank/DDBJ whole genome shotgun (WGS) entry which is preliminary data.</text>
</comment>
<protein>
    <submittedName>
        <fullName evidence="2">Uncharacterized protein</fullName>
    </submittedName>
</protein>
<keyword evidence="3" id="KW-1185">Reference proteome</keyword>